<proteinExistence type="predicted"/>
<accession>A0ACB7F962</accession>
<gene>
    <name evidence="1" type="ORF">GBF38_009671</name>
</gene>
<sequence>MFTMENCFYVLISQAVRCLKDSSIVPRDKQRLKQELSSELSTLLSSLSRHFRRGSPSSPASGILPSTQSKPPTPGSKASHEGQEPFIQLVQAFVRLVQR</sequence>
<organism evidence="1 2">
    <name type="scientific">Nibea albiflora</name>
    <name type="common">Yellow drum</name>
    <name type="synonym">Corvina albiflora</name>
    <dbReference type="NCBI Taxonomy" id="240163"/>
    <lineage>
        <taxon>Eukaryota</taxon>
        <taxon>Metazoa</taxon>
        <taxon>Chordata</taxon>
        <taxon>Craniata</taxon>
        <taxon>Vertebrata</taxon>
        <taxon>Euteleostomi</taxon>
        <taxon>Actinopterygii</taxon>
        <taxon>Neopterygii</taxon>
        <taxon>Teleostei</taxon>
        <taxon>Neoteleostei</taxon>
        <taxon>Acanthomorphata</taxon>
        <taxon>Eupercaria</taxon>
        <taxon>Sciaenidae</taxon>
        <taxon>Nibea</taxon>
    </lineage>
</organism>
<dbReference type="Proteomes" id="UP000805704">
    <property type="component" value="Chromosome 15"/>
</dbReference>
<evidence type="ECO:0000313" key="1">
    <source>
        <dbReference type="EMBL" id="KAG8010560.1"/>
    </source>
</evidence>
<name>A0ACB7F962_NIBAL</name>
<comment type="caution">
    <text evidence="1">The sequence shown here is derived from an EMBL/GenBank/DDBJ whole genome shotgun (WGS) entry which is preliminary data.</text>
</comment>
<protein>
    <submittedName>
        <fullName evidence="1">Uncharacterized protein</fullName>
    </submittedName>
</protein>
<keyword evidence="2" id="KW-1185">Reference proteome</keyword>
<dbReference type="EMBL" id="CM024803">
    <property type="protein sequence ID" value="KAG8010560.1"/>
    <property type="molecule type" value="Genomic_DNA"/>
</dbReference>
<evidence type="ECO:0000313" key="2">
    <source>
        <dbReference type="Proteomes" id="UP000805704"/>
    </source>
</evidence>
<reference evidence="1" key="1">
    <citation type="submission" date="2020-04" db="EMBL/GenBank/DDBJ databases">
        <title>A chromosome-scale assembly and high-density genetic map of the yellow drum (Nibea albiflora) genome.</title>
        <authorList>
            <person name="Xu D."/>
            <person name="Zhang W."/>
            <person name="Chen R."/>
            <person name="Tan P."/>
            <person name="Wang L."/>
            <person name="Song H."/>
            <person name="Tian L."/>
            <person name="Zhu Q."/>
            <person name="Wang B."/>
        </authorList>
    </citation>
    <scope>NUCLEOTIDE SEQUENCE</scope>
    <source>
        <strain evidence="1">ZJHYS-2018</strain>
    </source>
</reference>